<dbReference type="GeneID" id="13282898"/>
<dbReference type="InParanoid" id="E4ZNY5"/>
<accession>E4ZNY5</accession>
<protein>
    <submittedName>
        <fullName evidence="1">Predicted protein</fullName>
    </submittedName>
</protein>
<dbReference type="AlphaFoldDB" id="E4ZNY5"/>
<proteinExistence type="predicted"/>
<evidence type="ECO:0000313" key="1">
    <source>
        <dbReference type="EMBL" id="CBX93354.1"/>
    </source>
</evidence>
<dbReference type="RefSeq" id="XP_003836719.1">
    <property type="nucleotide sequence ID" value="XM_003836671.1"/>
</dbReference>
<organism evidence="2">
    <name type="scientific">Leptosphaeria maculans (strain JN3 / isolate v23.1.3 / race Av1-4-5-6-7-8)</name>
    <name type="common">Blackleg fungus</name>
    <name type="synonym">Phoma lingam</name>
    <dbReference type="NCBI Taxonomy" id="985895"/>
    <lineage>
        <taxon>Eukaryota</taxon>
        <taxon>Fungi</taxon>
        <taxon>Dikarya</taxon>
        <taxon>Ascomycota</taxon>
        <taxon>Pezizomycotina</taxon>
        <taxon>Dothideomycetes</taxon>
        <taxon>Pleosporomycetidae</taxon>
        <taxon>Pleosporales</taxon>
        <taxon>Pleosporineae</taxon>
        <taxon>Leptosphaeriaceae</taxon>
        <taxon>Plenodomus</taxon>
        <taxon>Plenodomus lingam/Leptosphaeria maculans species complex</taxon>
    </lineage>
</organism>
<dbReference type="HOGENOM" id="CLU_2347074_0_0_1"/>
<reference evidence="2" key="1">
    <citation type="journal article" date="2011" name="Nat. Commun.">
        <title>Effector diversification within compartments of the Leptosphaeria maculans genome affected by Repeat-Induced Point mutations.</title>
        <authorList>
            <person name="Rouxel T."/>
            <person name="Grandaubert J."/>
            <person name="Hane J.K."/>
            <person name="Hoede C."/>
            <person name="van de Wouw A.P."/>
            <person name="Couloux A."/>
            <person name="Dominguez V."/>
            <person name="Anthouard V."/>
            <person name="Bally P."/>
            <person name="Bourras S."/>
            <person name="Cozijnsen A.J."/>
            <person name="Ciuffetti L.M."/>
            <person name="Degrave A."/>
            <person name="Dilmaghani A."/>
            <person name="Duret L."/>
            <person name="Fudal I."/>
            <person name="Goodwin S.B."/>
            <person name="Gout L."/>
            <person name="Glaser N."/>
            <person name="Linglin J."/>
            <person name="Kema G.H.J."/>
            <person name="Lapalu N."/>
            <person name="Lawrence C.B."/>
            <person name="May K."/>
            <person name="Meyer M."/>
            <person name="Ollivier B."/>
            <person name="Poulain J."/>
            <person name="Schoch C.L."/>
            <person name="Simon A."/>
            <person name="Spatafora J.W."/>
            <person name="Stachowiak A."/>
            <person name="Turgeon B.G."/>
            <person name="Tyler B.M."/>
            <person name="Vincent D."/>
            <person name="Weissenbach J."/>
            <person name="Amselem J."/>
            <person name="Quesneville H."/>
            <person name="Oliver R.P."/>
            <person name="Wincker P."/>
            <person name="Balesdent M.-H."/>
            <person name="Howlett B.J."/>
        </authorList>
    </citation>
    <scope>NUCLEOTIDE SEQUENCE [LARGE SCALE GENOMIC DNA]</scope>
    <source>
        <strain evidence="2">JN3 / isolate v23.1.3 / race Av1-4-5-6-7-8</strain>
    </source>
</reference>
<name>E4ZNY5_LEPMJ</name>
<gene>
    <name evidence="1" type="ORF">LEMA_uP042550.1</name>
</gene>
<dbReference type="Proteomes" id="UP000002668">
    <property type="component" value="Genome"/>
</dbReference>
<evidence type="ECO:0000313" key="2">
    <source>
        <dbReference type="Proteomes" id="UP000002668"/>
    </source>
</evidence>
<keyword evidence="2" id="KW-1185">Reference proteome</keyword>
<sequence>MYGAFKRDPLSRYCGAKCDQHRSDAISDGEEFARSEHRKAVHSNARDANSPSMLLDLIIKPLDARHLSADPSLTEYLDLGSRKEFHDNFRFLALGPQ</sequence>
<dbReference type="VEuPathDB" id="FungiDB:LEMA_uP042550.1"/>
<dbReference type="EMBL" id="FP929105">
    <property type="protein sequence ID" value="CBX93354.1"/>
    <property type="molecule type" value="Genomic_DNA"/>
</dbReference>